<comment type="caution">
    <text evidence="1">The sequence shown here is derived from an EMBL/GenBank/DDBJ whole genome shotgun (WGS) entry which is preliminary data.</text>
</comment>
<evidence type="ECO:0000313" key="1">
    <source>
        <dbReference type="EMBL" id="EEI86386.1"/>
    </source>
</evidence>
<protein>
    <submittedName>
        <fullName evidence="1">Uncharacterized protein</fullName>
    </submittedName>
</protein>
<reference evidence="1 2" key="1">
    <citation type="submission" date="2008-10" db="EMBL/GenBank/DDBJ databases">
        <authorList>
            <person name="Qin X."/>
            <person name="Bachman B."/>
            <person name="Battles P."/>
            <person name="Bell A."/>
            <person name="Bess C."/>
            <person name="Bickham C."/>
            <person name="Chaboub L."/>
            <person name="Chen D."/>
            <person name="Coyle M."/>
            <person name="Deiros D.R."/>
            <person name="Dinh H."/>
            <person name="Forbes L."/>
            <person name="Fowler G."/>
            <person name="Francisco L."/>
            <person name="Fu Q."/>
            <person name="Gubbala S."/>
            <person name="Hale W."/>
            <person name="Han Y."/>
            <person name="Hemphill L."/>
            <person name="Highlander S.K."/>
            <person name="Hirani K."/>
            <person name="Hogues M."/>
            <person name="Jackson L."/>
            <person name="Jakkamsetti A."/>
            <person name="Javaid M."/>
            <person name="Jiang H."/>
            <person name="Korchina V."/>
            <person name="Kovar C."/>
            <person name="Lara F."/>
            <person name="Lee S."/>
            <person name="Mata R."/>
            <person name="Mathew T."/>
            <person name="Moen C."/>
            <person name="Morales K."/>
            <person name="Munidasa M."/>
            <person name="Nazareth L."/>
            <person name="Ngo R."/>
            <person name="Nguyen L."/>
            <person name="Okwuonu G."/>
            <person name="Ongeri F."/>
            <person name="Patil S."/>
            <person name="Petrosino J."/>
            <person name="Pham C."/>
            <person name="Pham P."/>
            <person name="Pu L.-L."/>
            <person name="Puazo M."/>
            <person name="Raj R."/>
            <person name="Reid J."/>
            <person name="Rouhana J."/>
            <person name="Saada N."/>
            <person name="Shang Y."/>
            <person name="Simmons D."/>
            <person name="Thornton R."/>
            <person name="Warren J."/>
            <person name="Weissenberger G."/>
            <person name="Zhang J."/>
            <person name="Zhang L."/>
            <person name="Zhou C."/>
            <person name="Zhu D."/>
            <person name="Muzny D."/>
            <person name="Worley K."/>
            <person name="Gibbs R."/>
        </authorList>
    </citation>
    <scope>NUCLEOTIDE SEQUENCE [LARGE SCALE GENOMIC DNA]</scope>
    <source>
        <strain evidence="1 2">ATCC 51172</strain>
    </source>
</reference>
<evidence type="ECO:0000313" key="2">
    <source>
        <dbReference type="Proteomes" id="UP000005984"/>
    </source>
</evidence>
<dbReference type="EMBL" id="ABYO01000194">
    <property type="protein sequence ID" value="EEI86386.1"/>
    <property type="molecule type" value="Genomic_DNA"/>
</dbReference>
<dbReference type="STRING" id="525254.HMPREF0072_1020"/>
<name>C2BFA0_9FIRM</name>
<proteinExistence type="predicted"/>
<dbReference type="Proteomes" id="UP000005984">
    <property type="component" value="Unassembled WGS sequence"/>
</dbReference>
<gene>
    <name evidence="1" type="ORF">HMPREF0072_1020</name>
</gene>
<sequence>MNKNTLGNEKLWGTKSFSLILPHLEIYKTEKRKLIYIQKSLTGMNNGGRV</sequence>
<dbReference type="AlphaFoldDB" id="C2BFA0"/>
<accession>C2BFA0</accession>
<keyword evidence="2" id="KW-1185">Reference proteome</keyword>
<dbReference type="HOGENOM" id="CLU_3113935_0_0_9"/>
<organism evidence="1 2">
    <name type="scientific">Anaerococcus lactolyticus ATCC 51172</name>
    <dbReference type="NCBI Taxonomy" id="525254"/>
    <lineage>
        <taxon>Bacteria</taxon>
        <taxon>Bacillati</taxon>
        <taxon>Bacillota</taxon>
        <taxon>Tissierellia</taxon>
        <taxon>Tissierellales</taxon>
        <taxon>Peptoniphilaceae</taxon>
        <taxon>Anaerococcus</taxon>
    </lineage>
</organism>